<protein>
    <recommendedName>
        <fullName evidence="4">Tetratricopeptide repeat protein</fullName>
    </recommendedName>
</protein>
<feature type="transmembrane region" description="Helical" evidence="1">
    <location>
        <begin position="95"/>
        <end position="113"/>
    </location>
</feature>
<keyword evidence="1" id="KW-1133">Transmembrane helix</keyword>
<evidence type="ECO:0008006" key="4">
    <source>
        <dbReference type="Google" id="ProtNLM"/>
    </source>
</evidence>
<reference evidence="2 3" key="1">
    <citation type="submission" date="2018-02" db="EMBL/GenBank/DDBJ databases">
        <title>Genomic Encyclopedia of Archaeal and Bacterial Type Strains, Phase II (KMG-II): from individual species to whole genera.</title>
        <authorList>
            <person name="Goeker M."/>
        </authorList>
    </citation>
    <scope>NUCLEOTIDE SEQUENCE [LARGE SCALE GENOMIC DNA]</scope>
    <source>
        <strain evidence="2 3">DSM 29526</strain>
    </source>
</reference>
<evidence type="ECO:0000313" key="2">
    <source>
        <dbReference type="EMBL" id="PPK88161.1"/>
    </source>
</evidence>
<dbReference type="EMBL" id="PTJC01000005">
    <property type="protein sequence ID" value="PPK88161.1"/>
    <property type="molecule type" value="Genomic_DNA"/>
</dbReference>
<name>A0A2S6I9J1_9BACT</name>
<dbReference type="Gene3D" id="1.25.40.10">
    <property type="entry name" value="Tetratricopeptide repeat domain"/>
    <property type="match status" value="1"/>
</dbReference>
<dbReference type="SUPFAM" id="SSF48452">
    <property type="entry name" value="TPR-like"/>
    <property type="match status" value="1"/>
</dbReference>
<dbReference type="RefSeq" id="WP_104418734.1">
    <property type="nucleotide sequence ID" value="NZ_PTJC01000005.1"/>
</dbReference>
<comment type="caution">
    <text evidence="2">The sequence shown here is derived from an EMBL/GenBank/DDBJ whole genome shotgun (WGS) entry which is preliminary data.</text>
</comment>
<evidence type="ECO:0000256" key="1">
    <source>
        <dbReference type="SAM" id="Phobius"/>
    </source>
</evidence>
<keyword evidence="1" id="KW-0812">Transmembrane</keyword>
<dbReference type="AlphaFoldDB" id="A0A2S6I9J1"/>
<gene>
    <name evidence="2" type="ORF">CLV84_1126</name>
</gene>
<dbReference type="Proteomes" id="UP000237662">
    <property type="component" value="Unassembled WGS sequence"/>
</dbReference>
<evidence type="ECO:0000313" key="3">
    <source>
        <dbReference type="Proteomes" id="UP000237662"/>
    </source>
</evidence>
<proteinExistence type="predicted"/>
<sequence>MESDFQLPPDLLDRIDAYYEGDLSAEEAAALRARLRADAELAAAAARYEAVYRHGFRSSPDELNSRDAMRDTLHQLEASLEPVTLGRERRLWPRILGVAATVLLLLAVGWWLLARPDPDTRLAQDSIEWLPREGALLGPREDAEEGLDAYDQKEYERAYPLLRAGVASGTLDSINLLYAGVSALAIGQAEEAQQLLTEVLDTGRYPYDEGDLRFYLALAELQLQNREAALRQLQLARDLEGYTTDDARQLLNQLEGEE</sequence>
<keyword evidence="3" id="KW-1185">Reference proteome</keyword>
<dbReference type="InterPro" id="IPR011990">
    <property type="entry name" value="TPR-like_helical_dom_sf"/>
</dbReference>
<organism evidence="2 3">
    <name type="scientific">Neolewinella xylanilytica</name>
    <dbReference type="NCBI Taxonomy" id="1514080"/>
    <lineage>
        <taxon>Bacteria</taxon>
        <taxon>Pseudomonadati</taxon>
        <taxon>Bacteroidota</taxon>
        <taxon>Saprospiria</taxon>
        <taxon>Saprospirales</taxon>
        <taxon>Lewinellaceae</taxon>
        <taxon>Neolewinella</taxon>
    </lineage>
</organism>
<keyword evidence="1" id="KW-0472">Membrane</keyword>
<dbReference type="OrthoDB" id="1493551at2"/>
<accession>A0A2S6I9J1</accession>